<evidence type="ECO:0000313" key="2">
    <source>
        <dbReference type="EMBL" id="PZV84652.1"/>
    </source>
</evidence>
<accession>A0A326RSH5</accession>
<dbReference type="Pfam" id="PF19867">
    <property type="entry name" value="DUF6340"/>
    <property type="match status" value="1"/>
</dbReference>
<sequence length="357" mass="39448">MNFCLSFKNTLKVLFAAILLFASGCSKNVTMTRLVPAPVTVPSHVQKIVLVDRTKPQSEGLAIIEGIITGELPFEVRNAVQATLSSLQMSLNSSPRFQIVRATERLPGGIFGQMFPNPLDWYTVEQLANRYDADAVLTLENFSSDFVVTDQQRLIKKTVTEGKTSRQIEVQGWYVEGVANVSAGFRLYDPKDRNMIDQQRFEKKNLWSAEGETKAQALALLISKADAARAVGEMAGAGYATKIAPMYAEINRGFFPKSKTNPAVAQGARLAEVDQWEQAIETWKAALPGADEESGGMLAYNIGVGYEVLGSLDLAKEWAGRAYTDFGLKKGRNYTRTLNGLLQQQALLDQQMEKQDY</sequence>
<keyword evidence="3" id="KW-1185">Reference proteome</keyword>
<dbReference type="AlphaFoldDB" id="A0A326RSH5"/>
<protein>
    <recommendedName>
        <fullName evidence="4">Tetratricopeptide repeat protein</fullName>
    </recommendedName>
</protein>
<gene>
    <name evidence="2" type="ORF">CLV31_104306</name>
</gene>
<feature type="signal peptide" evidence="1">
    <location>
        <begin position="1"/>
        <end position="28"/>
    </location>
</feature>
<organism evidence="2 3">
    <name type="scientific">Algoriphagus aquaeductus</name>
    <dbReference type="NCBI Taxonomy" id="475299"/>
    <lineage>
        <taxon>Bacteria</taxon>
        <taxon>Pseudomonadati</taxon>
        <taxon>Bacteroidota</taxon>
        <taxon>Cytophagia</taxon>
        <taxon>Cytophagales</taxon>
        <taxon>Cyclobacteriaceae</taxon>
        <taxon>Algoriphagus</taxon>
    </lineage>
</organism>
<evidence type="ECO:0000256" key="1">
    <source>
        <dbReference type="SAM" id="SignalP"/>
    </source>
</evidence>
<keyword evidence="1" id="KW-0732">Signal</keyword>
<dbReference type="EMBL" id="QKTX01000004">
    <property type="protein sequence ID" value="PZV84652.1"/>
    <property type="molecule type" value="Genomic_DNA"/>
</dbReference>
<dbReference type="Proteomes" id="UP000248917">
    <property type="component" value="Unassembled WGS sequence"/>
</dbReference>
<dbReference type="RefSeq" id="WP_220084325.1">
    <property type="nucleotide sequence ID" value="NZ_QKTX01000004.1"/>
</dbReference>
<comment type="caution">
    <text evidence="2">The sequence shown here is derived from an EMBL/GenBank/DDBJ whole genome shotgun (WGS) entry which is preliminary data.</text>
</comment>
<evidence type="ECO:0000313" key="3">
    <source>
        <dbReference type="Proteomes" id="UP000248917"/>
    </source>
</evidence>
<evidence type="ECO:0008006" key="4">
    <source>
        <dbReference type="Google" id="ProtNLM"/>
    </source>
</evidence>
<proteinExistence type="predicted"/>
<feature type="chain" id="PRO_5016345179" description="Tetratricopeptide repeat protein" evidence="1">
    <location>
        <begin position="29"/>
        <end position="357"/>
    </location>
</feature>
<reference evidence="2 3" key="1">
    <citation type="submission" date="2018-06" db="EMBL/GenBank/DDBJ databases">
        <title>Genomic Encyclopedia of Archaeal and Bacterial Type Strains, Phase II (KMG-II): from individual species to whole genera.</title>
        <authorList>
            <person name="Goeker M."/>
        </authorList>
    </citation>
    <scope>NUCLEOTIDE SEQUENCE [LARGE SCALE GENOMIC DNA]</scope>
    <source>
        <strain evidence="2 3">T4</strain>
    </source>
</reference>
<dbReference type="InterPro" id="IPR045921">
    <property type="entry name" value="DUF6340"/>
</dbReference>
<name>A0A326RSH5_9BACT</name>